<proteinExistence type="predicted"/>
<evidence type="ECO:0000259" key="2">
    <source>
        <dbReference type="Pfam" id="PF00248"/>
    </source>
</evidence>
<feature type="domain" description="NADP-dependent oxidoreductase" evidence="2">
    <location>
        <begin position="16"/>
        <end position="320"/>
    </location>
</feature>
<dbReference type="Proteomes" id="UP000317036">
    <property type="component" value="Unassembled WGS sequence"/>
</dbReference>
<dbReference type="PANTHER" id="PTHR43364:SF4">
    <property type="entry name" value="NAD(P)-LINKED OXIDOREDUCTASE SUPERFAMILY PROTEIN"/>
    <property type="match status" value="1"/>
</dbReference>
<keyword evidence="4" id="KW-1185">Reference proteome</keyword>
<dbReference type="InterPro" id="IPR050523">
    <property type="entry name" value="AKR_Detox_Biosynth"/>
</dbReference>
<reference evidence="3 4" key="1">
    <citation type="submission" date="2019-07" db="EMBL/GenBank/DDBJ databases">
        <authorList>
            <person name="Kim J."/>
        </authorList>
    </citation>
    <scope>NUCLEOTIDE SEQUENCE [LARGE SCALE GENOMIC DNA]</scope>
    <source>
        <strain evidence="3 4">JC52</strain>
    </source>
</reference>
<dbReference type="CDD" id="cd19082">
    <property type="entry name" value="AKR_AKR10A1_2"/>
    <property type="match status" value="1"/>
</dbReference>
<dbReference type="RefSeq" id="WP_144842395.1">
    <property type="nucleotide sequence ID" value="NZ_VNJI01000001.1"/>
</dbReference>
<dbReference type="InterPro" id="IPR023210">
    <property type="entry name" value="NADP_OxRdtase_dom"/>
</dbReference>
<dbReference type="EMBL" id="VNJI01000001">
    <property type="protein sequence ID" value="TVY11813.1"/>
    <property type="molecule type" value="Genomic_DNA"/>
</dbReference>
<dbReference type="AlphaFoldDB" id="A0A559KI50"/>
<dbReference type="GO" id="GO:0016491">
    <property type="term" value="F:oxidoreductase activity"/>
    <property type="evidence" value="ECO:0007669"/>
    <property type="project" value="UniProtKB-KW"/>
</dbReference>
<dbReference type="InterPro" id="IPR020471">
    <property type="entry name" value="AKR"/>
</dbReference>
<accession>A0A559KI50</accession>
<comment type="caution">
    <text evidence="3">The sequence shown here is derived from an EMBL/GenBank/DDBJ whole genome shotgun (WGS) entry which is preliminary data.</text>
</comment>
<dbReference type="Pfam" id="PF00248">
    <property type="entry name" value="Aldo_ket_red"/>
    <property type="match status" value="1"/>
</dbReference>
<dbReference type="InterPro" id="IPR036812">
    <property type="entry name" value="NAD(P)_OxRdtase_dom_sf"/>
</dbReference>
<gene>
    <name evidence="3" type="ORF">FPZ49_00520</name>
</gene>
<dbReference type="PANTHER" id="PTHR43364">
    <property type="entry name" value="NADH-SPECIFIC METHYLGLYOXAL REDUCTASE-RELATED"/>
    <property type="match status" value="1"/>
</dbReference>
<dbReference type="SUPFAM" id="SSF51430">
    <property type="entry name" value="NAD(P)-linked oxidoreductase"/>
    <property type="match status" value="1"/>
</dbReference>
<keyword evidence="1" id="KW-0560">Oxidoreductase</keyword>
<dbReference type="OrthoDB" id="9773828at2"/>
<evidence type="ECO:0000256" key="1">
    <source>
        <dbReference type="ARBA" id="ARBA00023002"/>
    </source>
</evidence>
<dbReference type="GO" id="GO:0005829">
    <property type="term" value="C:cytosol"/>
    <property type="evidence" value="ECO:0007669"/>
    <property type="project" value="TreeGrafter"/>
</dbReference>
<name>A0A559KI50_9BACL</name>
<dbReference type="PRINTS" id="PR00069">
    <property type="entry name" value="ALDKETRDTASE"/>
</dbReference>
<evidence type="ECO:0000313" key="4">
    <source>
        <dbReference type="Proteomes" id="UP000317036"/>
    </source>
</evidence>
<sequence length="325" mass="36156">MRKRSIPGTALTPSVICLGSSHFGDTISRELAFELMDRFVDWGGTFLDTAKVYCDWVPGERSRSEKIIGEWLSARGSRSEVVLATKGAHPELESMQISRLSRADIQSDVEQSLRNLQTDYIDLYWLHRDDPERPVEDVIETMNELVREGKIRYFGCSNWRSQRIEAAQQAAVRMGLQGFVASQTKWSLASYPPASDPTLVSMDAKELAYHRETGLTAIPYNAQASGFFSGRYRSEMLQEPTAANQKVWKMCSEDNLRKLRAVEALSEELDLSMTQVALGYLLSQPFPVFPISGCKTVAQLDDSCAAGDVVLDRAALAALEGSAAR</sequence>
<dbReference type="Gene3D" id="3.20.20.100">
    <property type="entry name" value="NADP-dependent oxidoreductase domain"/>
    <property type="match status" value="1"/>
</dbReference>
<evidence type="ECO:0000313" key="3">
    <source>
        <dbReference type="EMBL" id="TVY11813.1"/>
    </source>
</evidence>
<organism evidence="3 4">
    <name type="scientific">Paenibacillus cremeus</name>
    <dbReference type="NCBI Taxonomy" id="2163881"/>
    <lineage>
        <taxon>Bacteria</taxon>
        <taxon>Bacillati</taxon>
        <taxon>Bacillota</taxon>
        <taxon>Bacilli</taxon>
        <taxon>Bacillales</taxon>
        <taxon>Paenibacillaceae</taxon>
        <taxon>Paenibacillus</taxon>
    </lineage>
</organism>
<protein>
    <submittedName>
        <fullName evidence="3">Aldo/keto reductase</fullName>
    </submittedName>
</protein>